<dbReference type="PROSITE" id="PS50156">
    <property type="entry name" value="SSD"/>
    <property type="match status" value="2"/>
</dbReference>
<dbReference type="PANTHER" id="PTHR33406:SF6">
    <property type="entry name" value="MEMBRANE PROTEIN YDGH-RELATED"/>
    <property type="match status" value="1"/>
</dbReference>
<dbReference type="InterPro" id="IPR004869">
    <property type="entry name" value="MMPL_dom"/>
</dbReference>
<dbReference type="AlphaFoldDB" id="A0A345NNP1"/>
<reference evidence="9 10" key="1">
    <citation type="submission" date="2018-07" db="EMBL/GenBank/DDBJ databases">
        <title>Complete genome sequencing of Ornithinimicrobium sp. AMA3305.</title>
        <authorList>
            <person name="Bae J.-W."/>
        </authorList>
    </citation>
    <scope>NUCLEOTIDE SEQUENCE [LARGE SCALE GENOMIC DNA]</scope>
    <source>
        <strain evidence="9 10">AMA3305</strain>
    </source>
</reference>
<feature type="transmembrane region" description="Helical" evidence="7">
    <location>
        <begin position="273"/>
        <end position="296"/>
    </location>
</feature>
<accession>A0A345NNP1</accession>
<dbReference type="InterPro" id="IPR000731">
    <property type="entry name" value="SSD"/>
</dbReference>
<dbReference type="GO" id="GO:0005886">
    <property type="term" value="C:plasma membrane"/>
    <property type="evidence" value="ECO:0007669"/>
    <property type="project" value="UniProtKB-SubCell"/>
</dbReference>
<sequence length="706" mass="70942">MLPHPLPRLLTGRASAWVALLLAALVAAGLMGGLRGAEVAAGHGAAPSTSESAVVSDLVQELPGADVATLVVVATREDGAVLTAADQAGLAQLSATLPAARGEQAFGPIMSGDGEAGMIQVPVRVDPTDNDALRSVVDGVRAAVADGLPAGLDARTTGGPAFGADIAASFDGANLTLLLVTVGVVGLLLMLTYRSPVLMLLPLTVVGLADQVAGVVTKAVGQALDLSFDGGIISVLVFGAGANYALLLISRYREELHEHEDHRAALRAAWRGSVPAILASNVAVVLALSTLVLASLPGTRGLGIAAAVGLVVALVSVVLVLPAALAVVGRGAFWPFVPRPGTGHGAHAAAPDQGLWGRVAGSVVRRPRQVLAAGVVLLAVMATGLIGTDVGLSQVDRFRGGSESATGVQVVSEHFPAGSAAPFTVVTGAAGLDAVTAAVEGVDGVEMVRPGPAGDTASRGEVATLTVVGDAAPGTQAERDLVRDLRAAVHGIPGGEAMVGGAAVTDVDSRAAARADLFLVAPLVLAVVAVVLAVLLRSLVAPFVLLAVNVASTLAAIGAGAWAGRVLFGWHALDTDVPLLAFLFLVALGIDYTIFLVHRVRSEAPALGTRGAVVRGVSTTGVVITSAGTVLAGVFAALSVLPLVTLGQLGLIVGLGVVVDTLLVRTLLVPAVITLVGDRFWWPSRPQPGAAAEPDVAPERELVLTR</sequence>
<feature type="transmembrane region" description="Helical" evidence="7">
    <location>
        <begin position="517"/>
        <end position="536"/>
    </location>
</feature>
<evidence type="ECO:0000259" key="8">
    <source>
        <dbReference type="PROSITE" id="PS50156"/>
    </source>
</evidence>
<organism evidence="9 10">
    <name type="scientific">Ornithinimicrobium avium</name>
    <dbReference type="NCBI Taxonomy" id="2283195"/>
    <lineage>
        <taxon>Bacteria</taxon>
        <taxon>Bacillati</taxon>
        <taxon>Actinomycetota</taxon>
        <taxon>Actinomycetes</taxon>
        <taxon>Micrococcales</taxon>
        <taxon>Ornithinimicrobiaceae</taxon>
        <taxon>Ornithinimicrobium</taxon>
    </lineage>
</organism>
<keyword evidence="3" id="KW-1003">Cell membrane</keyword>
<gene>
    <name evidence="9" type="ORF">DV701_11430</name>
</gene>
<dbReference type="EMBL" id="CP031229">
    <property type="protein sequence ID" value="AXH96649.1"/>
    <property type="molecule type" value="Genomic_DNA"/>
</dbReference>
<feature type="transmembrane region" description="Helical" evidence="7">
    <location>
        <begin position="577"/>
        <end position="597"/>
    </location>
</feature>
<keyword evidence="5 7" id="KW-1133">Transmembrane helix</keyword>
<evidence type="ECO:0000256" key="5">
    <source>
        <dbReference type="ARBA" id="ARBA00022989"/>
    </source>
</evidence>
<feature type="transmembrane region" description="Helical" evidence="7">
    <location>
        <begin position="370"/>
        <end position="388"/>
    </location>
</feature>
<evidence type="ECO:0000256" key="3">
    <source>
        <dbReference type="ARBA" id="ARBA00022475"/>
    </source>
</evidence>
<feature type="transmembrane region" description="Helical" evidence="7">
    <location>
        <begin position="175"/>
        <end position="193"/>
    </location>
</feature>
<comment type="subcellular location">
    <subcellularLocation>
        <location evidence="1">Cell membrane</location>
        <topology evidence="1">Multi-pass membrane protein</topology>
    </subcellularLocation>
</comment>
<feature type="domain" description="SSD" evidence="8">
    <location>
        <begin position="232"/>
        <end position="327"/>
    </location>
</feature>
<dbReference type="SUPFAM" id="SSF82866">
    <property type="entry name" value="Multidrug efflux transporter AcrB transmembrane domain"/>
    <property type="match status" value="2"/>
</dbReference>
<comment type="similarity">
    <text evidence="2">Belongs to the resistance-nodulation-cell division (RND) (TC 2.A.6) family. MmpL subfamily.</text>
</comment>
<dbReference type="PANTHER" id="PTHR33406">
    <property type="entry name" value="MEMBRANE PROTEIN MJ1562-RELATED"/>
    <property type="match status" value="1"/>
</dbReference>
<dbReference type="Proteomes" id="UP000253790">
    <property type="component" value="Chromosome"/>
</dbReference>
<dbReference type="OrthoDB" id="2365435at2"/>
<keyword evidence="4 7" id="KW-0812">Transmembrane</keyword>
<protein>
    <submittedName>
        <fullName evidence="9">MMPL family transporter</fullName>
    </submittedName>
</protein>
<dbReference type="Pfam" id="PF03176">
    <property type="entry name" value="MMPL"/>
    <property type="match status" value="2"/>
</dbReference>
<evidence type="ECO:0000313" key="10">
    <source>
        <dbReference type="Proteomes" id="UP000253790"/>
    </source>
</evidence>
<feature type="transmembrane region" description="Helical" evidence="7">
    <location>
        <begin position="232"/>
        <end position="252"/>
    </location>
</feature>
<evidence type="ECO:0000256" key="4">
    <source>
        <dbReference type="ARBA" id="ARBA00022692"/>
    </source>
</evidence>
<feature type="transmembrane region" description="Helical" evidence="7">
    <location>
        <begin position="649"/>
        <end position="676"/>
    </location>
</feature>
<keyword evidence="10" id="KW-1185">Reference proteome</keyword>
<dbReference type="RefSeq" id="WP_114928410.1">
    <property type="nucleotide sequence ID" value="NZ_CP031229.1"/>
</dbReference>
<proteinExistence type="inferred from homology"/>
<dbReference type="KEGG" id="orn:DV701_11430"/>
<name>A0A345NNP1_9MICO</name>
<keyword evidence="6 7" id="KW-0472">Membrane</keyword>
<dbReference type="Gene3D" id="1.20.1640.10">
    <property type="entry name" value="Multidrug efflux transporter AcrB transmembrane domain"/>
    <property type="match status" value="2"/>
</dbReference>
<feature type="transmembrane region" description="Helical" evidence="7">
    <location>
        <begin position="617"/>
        <end position="643"/>
    </location>
</feature>
<feature type="domain" description="SSD" evidence="8">
    <location>
        <begin position="550"/>
        <end position="674"/>
    </location>
</feature>
<evidence type="ECO:0000256" key="6">
    <source>
        <dbReference type="ARBA" id="ARBA00023136"/>
    </source>
</evidence>
<feature type="transmembrane region" description="Helical" evidence="7">
    <location>
        <begin position="543"/>
        <end position="565"/>
    </location>
</feature>
<feature type="transmembrane region" description="Helical" evidence="7">
    <location>
        <begin position="302"/>
        <end position="329"/>
    </location>
</feature>
<evidence type="ECO:0000256" key="2">
    <source>
        <dbReference type="ARBA" id="ARBA00010157"/>
    </source>
</evidence>
<evidence type="ECO:0000256" key="7">
    <source>
        <dbReference type="SAM" id="Phobius"/>
    </source>
</evidence>
<dbReference type="InterPro" id="IPR050545">
    <property type="entry name" value="Mycobact_MmpL"/>
</dbReference>
<evidence type="ECO:0000313" key="9">
    <source>
        <dbReference type="EMBL" id="AXH96649.1"/>
    </source>
</evidence>
<evidence type="ECO:0000256" key="1">
    <source>
        <dbReference type="ARBA" id="ARBA00004651"/>
    </source>
</evidence>